<dbReference type="Proteomes" id="UP000632154">
    <property type="component" value="Unassembled WGS sequence"/>
</dbReference>
<organism evidence="2 3">
    <name type="scientific">Deinococcus piscis</name>
    <dbReference type="NCBI Taxonomy" id="394230"/>
    <lineage>
        <taxon>Bacteria</taxon>
        <taxon>Thermotogati</taxon>
        <taxon>Deinococcota</taxon>
        <taxon>Deinococci</taxon>
        <taxon>Deinococcales</taxon>
        <taxon>Deinococcaceae</taxon>
        <taxon>Deinococcus</taxon>
    </lineage>
</organism>
<dbReference type="InterPro" id="IPR002156">
    <property type="entry name" value="RNaseH_domain"/>
</dbReference>
<protein>
    <recommendedName>
        <fullName evidence="1">RNase H type-1 domain-containing protein</fullName>
    </recommendedName>
</protein>
<proteinExistence type="predicted"/>
<reference evidence="3" key="1">
    <citation type="journal article" date="2019" name="Int. J. Syst. Evol. Microbiol.">
        <title>The Global Catalogue of Microorganisms (GCM) 10K type strain sequencing project: providing services to taxonomists for standard genome sequencing and annotation.</title>
        <authorList>
            <consortium name="The Broad Institute Genomics Platform"/>
            <consortium name="The Broad Institute Genome Sequencing Center for Infectious Disease"/>
            <person name="Wu L."/>
            <person name="Ma J."/>
        </authorList>
    </citation>
    <scope>NUCLEOTIDE SEQUENCE [LARGE SCALE GENOMIC DNA]</scope>
    <source>
        <strain evidence="3">CGMCC 1.18439</strain>
    </source>
</reference>
<dbReference type="Pfam" id="PF00075">
    <property type="entry name" value="RNase_H"/>
    <property type="match status" value="1"/>
</dbReference>
<sequence length="243" mass="26134">MNHAYVDASWREEEAERGQGGWGLVLLDGGELPRRIGGQLQAPDNNAAEMRAVLEAVRSAPAGQPLSIYSDNWAVLHAIGKGKGPASLWPVRDEVLDLALTRNIALRLSYVPRTRRHMRAAHDLANAARLGQHSGPLSGPWAEVNLDLREGSQLARVALRRPGERVSAEVPLDPLDPLPPSAQALLAAAALAQPGETVRVRRASKLARALWDNPLRSLLPAAQARLLAARAQADSAGVVVEFE</sequence>
<evidence type="ECO:0000259" key="1">
    <source>
        <dbReference type="PROSITE" id="PS50879"/>
    </source>
</evidence>
<dbReference type="Gene3D" id="3.30.420.10">
    <property type="entry name" value="Ribonuclease H-like superfamily/Ribonuclease H"/>
    <property type="match status" value="1"/>
</dbReference>
<gene>
    <name evidence="2" type="ORF">GCM10017783_20930</name>
</gene>
<dbReference type="SUPFAM" id="SSF53098">
    <property type="entry name" value="Ribonuclease H-like"/>
    <property type="match status" value="1"/>
</dbReference>
<evidence type="ECO:0000313" key="3">
    <source>
        <dbReference type="Proteomes" id="UP000632154"/>
    </source>
</evidence>
<dbReference type="InterPro" id="IPR044730">
    <property type="entry name" value="RNase_H-like_dom_plant"/>
</dbReference>
<evidence type="ECO:0000313" key="2">
    <source>
        <dbReference type="EMBL" id="GHG08156.1"/>
    </source>
</evidence>
<dbReference type="CDD" id="cd06222">
    <property type="entry name" value="RNase_H_like"/>
    <property type="match status" value="1"/>
</dbReference>
<name>A0ABQ3KC71_9DEIO</name>
<feature type="domain" description="RNase H type-1" evidence="1">
    <location>
        <begin position="1"/>
        <end position="130"/>
    </location>
</feature>
<comment type="caution">
    <text evidence="2">The sequence shown here is derived from an EMBL/GenBank/DDBJ whole genome shotgun (WGS) entry which is preliminary data.</text>
</comment>
<dbReference type="InterPro" id="IPR036397">
    <property type="entry name" value="RNaseH_sf"/>
</dbReference>
<dbReference type="PROSITE" id="PS50879">
    <property type="entry name" value="RNASE_H_1"/>
    <property type="match status" value="1"/>
</dbReference>
<accession>A0ABQ3KC71</accession>
<dbReference type="RefSeq" id="WP_189643691.1">
    <property type="nucleotide sequence ID" value="NZ_BNAL01000030.1"/>
</dbReference>
<keyword evidence="3" id="KW-1185">Reference proteome</keyword>
<dbReference type="InterPro" id="IPR012337">
    <property type="entry name" value="RNaseH-like_sf"/>
</dbReference>
<dbReference type="EMBL" id="BNAL01000030">
    <property type="protein sequence ID" value="GHG08156.1"/>
    <property type="molecule type" value="Genomic_DNA"/>
</dbReference>